<geneLocation type="plasmid" evidence="1 2">
    <name>pVL1_2</name>
</geneLocation>
<reference evidence="1" key="1">
    <citation type="submission" date="2020-11" db="EMBL/GenBank/DDBJ databases">
        <title>Complete genome sequence of a novel pathogenic Methylobacterium strain isolated from rice in Vietnam.</title>
        <authorList>
            <person name="Lai K."/>
            <person name="Okazaki S."/>
            <person name="Higashi K."/>
            <person name="Mori H."/>
            <person name="Toyoda A."/>
            <person name="Kurokawa K."/>
        </authorList>
    </citation>
    <scope>NUCLEOTIDE SEQUENCE</scope>
    <source>
        <strain evidence="1">VL1</strain>
        <plasmid evidence="1">pVL1_2</plasmid>
    </source>
</reference>
<dbReference type="RefSeq" id="WP_207183974.1">
    <property type="nucleotide sequence ID" value="NZ_AP024147.1"/>
</dbReference>
<dbReference type="KEGG" id="mind:mvi_62440"/>
<organism evidence="1 2">
    <name type="scientific">Methylobacterium indicum</name>
    <dbReference type="NCBI Taxonomy" id="1775910"/>
    <lineage>
        <taxon>Bacteria</taxon>
        <taxon>Pseudomonadati</taxon>
        <taxon>Pseudomonadota</taxon>
        <taxon>Alphaproteobacteria</taxon>
        <taxon>Hyphomicrobiales</taxon>
        <taxon>Methylobacteriaceae</taxon>
        <taxon>Methylobacterium</taxon>
    </lineage>
</organism>
<proteinExistence type="predicted"/>
<dbReference type="EMBL" id="AP024147">
    <property type="protein sequence ID" value="BCM87783.1"/>
    <property type="molecule type" value="Genomic_DNA"/>
</dbReference>
<sequence length="45" mass="4377">MLDFFIGGTFGLIAAIAVTAAAKAGLEPGGCALILAGIFIVGLIV</sequence>
<protein>
    <submittedName>
        <fullName evidence="1">Uncharacterized protein</fullName>
    </submittedName>
</protein>
<dbReference type="AlphaFoldDB" id="A0A8H9CA00"/>
<name>A0A8H9CA00_9HYPH</name>
<gene>
    <name evidence="1" type="ORF">mvi_62440</name>
</gene>
<accession>A0A8H9CA00</accession>
<dbReference type="Proteomes" id="UP000663508">
    <property type="component" value="Plasmid pVL1_2"/>
</dbReference>
<evidence type="ECO:0000313" key="1">
    <source>
        <dbReference type="EMBL" id="BCM87783.1"/>
    </source>
</evidence>
<evidence type="ECO:0000313" key="2">
    <source>
        <dbReference type="Proteomes" id="UP000663508"/>
    </source>
</evidence>
<keyword evidence="1" id="KW-0614">Plasmid</keyword>